<gene>
    <name evidence="1" type="ORF">Bpfe_000841</name>
</gene>
<evidence type="ECO:0000313" key="1">
    <source>
        <dbReference type="EMBL" id="KAK0069664.1"/>
    </source>
</evidence>
<proteinExistence type="predicted"/>
<keyword evidence="2" id="KW-1185">Reference proteome</keyword>
<organism evidence="1 2">
    <name type="scientific">Biomphalaria pfeifferi</name>
    <name type="common">Bloodfluke planorb</name>
    <name type="synonym">Freshwater snail</name>
    <dbReference type="NCBI Taxonomy" id="112525"/>
    <lineage>
        <taxon>Eukaryota</taxon>
        <taxon>Metazoa</taxon>
        <taxon>Spiralia</taxon>
        <taxon>Lophotrochozoa</taxon>
        <taxon>Mollusca</taxon>
        <taxon>Gastropoda</taxon>
        <taxon>Heterobranchia</taxon>
        <taxon>Euthyneura</taxon>
        <taxon>Panpulmonata</taxon>
        <taxon>Hygrophila</taxon>
        <taxon>Lymnaeoidea</taxon>
        <taxon>Planorbidae</taxon>
        <taxon>Biomphalaria</taxon>
    </lineage>
</organism>
<sequence>MRMLYCSIPPTGIALHQAVIRSELCFSLEETRVCLHHTHTVTMMTTRTKSIPRPVPKPRPKLSILNLEPAVKNIRNTFKGRTHHATSLEFSHQVLSG</sequence>
<dbReference type="AlphaFoldDB" id="A0AAD8FP26"/>
<evidence type="ECO:0000313" key="2">
    <source>
        <dbReference type="Proteomes" id="UP001233172"/>
    </source>
</evidence>
<reference evidence="1" key="1">
    <citation type="journal article" date="2023" name="PLoS Negl. Trop. Dis.">
        <title>A genome sequence for Biomphalaria pfeifferi, the major vector snail for the human-infecting parasite Schistosoma mansoni.</title>
        <authorList>
            <person name="Bu L."/>
            <person name="Lu L."/>
            <person name="Laidemitt M.R."/>
            <person name="Zhang S.M."/>
            <person name="Mutuku M."/>
            <person name="Mkoji G."/>
            <person name="Steinauer M."/>
            <person name="Loker E.S."/>
        </authorList>
    </citation>
    <scope>NUCLEOTIDE SEQUENCE</scope>
    <source>
        <strain evidence="1">KasaAsao</strain>
    </source>
</reference>
<accession>A0AAD8FP26</accession>
<reference evidence="1" key="2">
    <citation type="submission" date="2023-04" db="EMBL/GenBank/DDBJ databases">
        <authorList>
            <person name="Bu L."/>
            <person name="Lu L."/>
            <person name="Laidemitt M.R."/>
            <person name="Zhang S.M."/>
            <person name="Mutuku M."/>
            <person name="Mkoji G."/>
            <person name="Steinauer M."/>
            <person name="Loker E.S."/>
        </authorList>
    </citation>
    <scope>NUCLEOTIDE SEQUENCE</scope>
    <source>
        <strain evidence="1">KasaAsao</strain>
        <tissue evidence="1">Whole Snail</tissue>
    </source>
</reference>
<comment type="caution">
    <text evidence="1">The sequence shown here is derived from an EMBL/GenBank/DDBJ whole genome shotgun (WGS) entry which is preliminary data.</text>
</comment>
<dbReference type="EMBL" id="JASAOG010000002">
    <property type="protein sequence ID" value="KAK0069664.1"/>
    <property type="molecule type" value="Genomic_DNA"/>
</dbReference>
<protein>
    <submittedName>
        <fullName evidence="1">Uncharacterized protein</fullName>
    </submittedName>
</protein>
<name>A0AAD8FP26_BIOPF</name>
<dbReference type="Proteomes" id="UP001233172">
    <property type="component" value="Unassembled WGS sequence"/>
</dbReference>